<evidence type="ECO:0000256" key="6">
    <source>
        <dbReference type="ARBA" id="ARBA00022989"/>
    </source>
</evidence>
<name>A0A821WLK9_9NEOP</name>
<evidence type="ECO:0000256" key="7">
    <source>
        <dbReference type="ARBA" id="ARBA00023136"/>
    </source>
</evidence>
<keyword evidence="12" id="KW-1185">Reference proteome</keyword>
<protein>
    <recommendedName>
        <fullName evidence="10">Odorant receptor</fullName>
    </recommendedName>
</protein>
<evidence type="ECO:0000256" key="2">
    <source>
        <dbReference type="ARBA" id="ARBA00022475"/>
    </source>
</evidence>
<evidence type="ECO:0000256" key="3">
    <source>
        <dbReference type="ARBA" id="ARBA00022606"/>
    </source>
</evidence>
<gene>
    <name evidence="11" type="ORF">PMACD_LOCUS13635</name>
</gene>
<dbReference type="GO" id="GO:0005549">
    <property type="term" value="F:odorant binding"/>
    <property type="evidence" value="ECO:0007669"/>
    <property type="project" value="InterPro"/>
</dbReference>
<sequence length="410" mass="47059">MNVKRTFLTFWESFRKYGLGNCELEEMLTNVSLLLRTVTLNIDIRNKKPIPLITYVFTILGFLCYYYIYFFSMIWCAFVRYRHSGYFLGSVIVFSVGAYTESCGIRLLFMIINRKVLREVVERYRVCSTQVEPGSRLAKNIVEHLKTVKKRATLIWLGLVVNAYAYLILPFFLPGKQFAENRLIIYGLEPIRESPNYEIAQVMYCFAIPTATNSLANCTALMIILFGYTEAQLLALSEELLCLWDDAAHFSQFENGTKTEVMNNFVRQRLKYIIKLHNENIDLLKQLEQVLRVSMALEFLVLMAGLIAALLGGVGNTYMEIPFAFAQLFMNCYLGQKIIDASETFERAVYGCRWENFDTANMKTVLIVFQNSQKTLTLSAGGVAILSFQCLMSVIKSSYSFYTTLQSTLK</sequence>
<evidence type="ECO:0000256" key="5">
    <source>
        <dbReference type="ARBA" id="ARBA00022725"/>
    </source>
</evidence>
<dbReference type="GO" id="GO:0004984">
    <property type="term" value="F:olfactory receptor activity"/>
    <property type="evidence" value="ECO:0007669"/>
    <property type="project" value="InterPro"/>
</dbReference>
<feature type="transmembrane region" description="Helical" evidence="10">
    <location>
        <begin position="295"/>
        <end position="315"/>
    </location>
</feature>
<comment type="caution">
    <text evidence="11">The sequence shown here is derived from an EMBL/GenBank/DDBJ whole genome shotgun (WGS) entry which is preliminary data.</text>
</comment>
<dbReference type="PANTHER" id="PTHR21137">
    <property type="entry name" value="ODORANT RECEPTOR"/>
    <property type="match status" value="1"/>
</dbReference>
<comment type="caution">
    <text evidence="10">Lacks conserved residue(s) required for the propagation of feature annotation.</text>
</comment>
<dbReference type="GO" id="GO:0005886">
    <property type="term" value="C:plasma membrane"/>
    <property type="evidence" value="ECO:0007669"/>
    <property type="project" value="UniProtKB-SubCell"/>
</dbReference>
<dbReference type="AlphaFoldDB" id="A0A821WLK9"/>
<dbReference type="EMBL" id="CAJOBZ010000062">
    <property type="protein sequence ID" value="CAF4928418.1"/>
    <property type="molecule type" value="Genomic_DNA"/>
</dbReference>
<accession>A0A821WLK9</accession>
<organism evidence="11 12">
    <name type="scientific">Pieris macdunnoughi</name>
    <dbReference type="NCBI Taxonomy" id="345717"/>
    <lineage>
        <taxon>Eukaryota</taxon>
        <taxon>Metazoa</taxon>
        <taxon>Ecdysozoa</taxon>
        <taxon>Arthropoda</taxon>
        <taxon>Hexapoda</taxon>
        <taxon>Insecta</taxon>
        <taxon>Pterygota</taxon>
        <taxon>Neoptera</taxon>
        <taxon>Endopterygota</taxon>
        <taxon>Lepidoptera</taxon>
        <taxon>Glossata</taxon>
        <taxon>Ditrysia</taxon>
        <taxon>Papilionoidea</taxon>
        <taxon>Pieridae</taxon>
        <taxon>Pierinae</taxon>
        <taxon>Pieris</taxon>
    </lineage>
</organism>
<keyword evidence="3 10" id="KW-0716">Sensory transduction</keyword>
<comment type="similarity">
    <text evidence="10">Belongs to the insect chemoreceptor superfamily. Heteromeric odorant receptor channel (TC 1.A.69) family.</text>
</comment>
<keyword evidence="4 10" id="KW-0812">Transmembrane</keyword>
<dbReference type="Proteomes" id="UP000663880">
    <property type="component" value="Unassembled WGS sequence"/>
</dbReference>
<feature type="transmembrane region" description="Helical" evidence="10">
    <location>
        <begin position="52"/>
        <end position="75"/>
    </location>
</feature>
<dbReference type="PANTHER" id="PTHR21137:SF35">
    <property type="entry name" value="ODORANT RECEPTOR 19A-RELATED"/>
    <property type="match status" value="1"/>
</dbReference>
<evidence type="ECO:0000256" key="4">
    <source>
        <dbReference type="ARBA" id="ARBA00022692"/>
    </source>
</evidence>
<keyword evidence="2" id="KW-1003">Cell membrane</keyword>
<evidence type="ECO:0000256" key="10">
    <source>
        <dbReference type="RuleBase" id="RU351113"/>
    </source>
</evidence>
<feature type="transmembrane region" description="Helical" evidence="10">
    <location>
        <begin position="154"/>
        <end position="173"/>
    </location>
</feature>
<keyword evidence="6 10" id="KW-1133">Transmembrane helix</keyword>
<keyword evidence="9 10" id="KW-0807">Transducer</keyword>
<keyword evidence="5 10" id="KW-0552">Olfaction</keyword>
<reference evidence="11" key="1">
    <citation type="submission" date="2021-02" db="EMBL/GenBank/DDBJ databases">
        <authorList>
            <person name="Steward A R."/>
        </authorList>
    </citation>
    <scope>NUCLEOTIDE SEQUENCE</scope>
</reference>
<evidence type="ECO:0000313" key="12">
    <source>
        <dbReference type="Proteomes" id="UP000663880"/>
    </source>
</evidence>
<dbReference type="InterPro" id="IPR004117">
    <property type="entry name" value="7tm6_olfct_rcpt"/>
</dbReference>
<proteinExistence type="inferred from homology"/>
<evidence type="ECO:0000256" key="8">
    <source>
        <dbReference type="ARBA" id="ARBA00023170"/>
    </source>
</evidence>
<keyword evidence="8 10" id="KW-0675">Receptor</keyword>
<comment type="subcellular location">
    <subcellularLocation>
        <location evidence="1 10">Cell membrane</location>
        <topology evidence="1 10">Multi-pass membrane protein</topology>
    </subcellularLocation>
</comment>
<evidence type="ECO:0000256" key="1">
    <source>
        <dbReference type="ARBA" id="ARBA00004651"/>
    </source>
</evidence>
<feature type="transmembrane region" description="Helical" evidence="10">
    <location>
        <begin position="201"/>
        <end position="228"/>
    </location>
</feature>
<dbReference type="Pfam" id="PF02949">
    <property type="entry name" value="7tm_6"/>
    <property type="match status" value="1"/>
</dbReference>
<keyword evidence="7 10" id="KW-0472">Membrane</keyword>
<dbReference type="OrthoDB" id="7550533at2759"/>
<feature type="transmembrane region" description="Helical" evidence="10">
    <location>
        <begin position="87"/>
        <end position="109"/>
    </location>
</feature>
<evidence type="ECO:0000256" key="9">
    <source>
        <dbReference type="ARBA" id="ARBA00023224"/>
    </source>
</evidence>
<dbReference type="GO" id="GO:0007165">
    <property type="term" value="P:signal transduction"/>
    <property type="evidence" value="ECO:0007669"/>
    <property type="project" value="UniProtKB-KW"/>
</dbReference>
<evidence type="ECO:0000313" key="11">
    <source>
        <dbReference type="EMBL" id="CAF4928418.1"/>
    </source>
</evidence>